<dbReference type="InterPro" id="IPR000387">
    <property type="entry name" value="Tyr_Pase_dom"/>
</dbReference>
<dbReference type="PROSITE" id="PS50054">
    <property type="entry name" value="TYR_PHOSPHATASE_DUAL"/>
    <property type="match status" value="1"/>
</dbReference>
<dbReference type="Proteomes" id="UP000794436">
    <property type="component" value="Unassembled WGS sequence"/>
</dbReference>
<feature type="domain" description="Tyrosine specific protein phosphatases" evidence="5">
    <location>
        <begin position="151"/>
        <end position="209"/>
    </location>
</feature>
<name>A0A8K1CRW1_PYTOL</name>
<evidence type="ECO:0000313" key="7">
    <source>
        <dbReference type="Proteomes" id="UP000794436"/>
    </source>
</evidence>
<dbReference type="Gene3D" id="3.90.190.10">
    <property type="entry name" value="Protein tyrosine phosphatase superfamily"/>
    <property type="match status" value="1"/>
</dbReference>
<dbReference type="PROSITE" id="PS00383">
    <property type="entry name" value="TYR_PHOSPHATASE_1"/>
    <property type="match status" value="1"/>
</dbReference>
<keyword evidence="7" id="KW-1185">Reference proteome</keyword>
<gene>
    <name evidence="6" type="ORF">Poli38472_012309</name>
</gene>
<evidence type="ECO:0000313" key="6">
    <source>
        <dbReference type="EMBL" id="TMW67193.1"/>
    </source>
</evidence>
<dbReference type="PROSITE" id="PS50056">
    <property type="entry name" value="TYR_PHOSPHATASE_2"/>
    <property type="match status" value="1"/>
</dbReference>
<dbReference type="Pfam" id="PF00782">
    <property type="entry name" value="DSPc"/>
    <property type="match status" value="1"/>
</dbReference>
<dbReference type="InterPro" id="IPR020422">
    <property type="entry name" value="TYR_PHOSPHATASE_DUAL_dom"/>
</dbReference>
<evidence type="ECO:0000259" key="5">
    <source>
        <dbReference type="PROSITE" id="PS50056"/>
    </source>
</evidence>
<reference evidence="6" key="1">
    <citation type="submission" date="2019-03" db="EMBL/GenBank/DDBJ databases">
        <title>Long read genome sequence of the mycoparasitic Pythium oligandrum ATCC 38472 isolated from sugarbeet rhizosphere.</title>
        <authorList>
            <person name="Gaulin E."/>
        </authorList>
    </citation>
    <scope>NUCLEOTIDE SEQUENCE</scope>
    <source>
        <strain evidence="6">ATCC 38472_TT</strain>
    </source>
</reference>
<sequence>MGRSKTHVNVTSATSKYPVVAKRYRRSHDLHHDAQQHGRGNSRVTYSSSNPDEEDTVQHAYAQLQIAITYEHSFVRRFHRWWGGYQHRDVSVVLDHVLLGGEANASNHEELVTKGVTHICNCAAHQVENRFEGEFFYITLQLRDALDEDLMPFFQTVTGFLKRVELLRGRALIHCVSGISRSAALLIAYLMIDKRLVLRDAYNHVKAIRRFVQPNQAFRLQLAKYELMLFGASSVATSQDKDWDFCAWNEFKSHARLHSSKLH</sequence>
<proteinExistence type="predicted"/>
<dbReference type="CDD" id="cd14498">
    <property type="entry name" value="DSP"/>
    <property type="match status" value="1"/>
</dbReference>
<evidence type="ECO:0000256" key="2">
    <source>
        <dbReference type="ARBA" id="ARBA00022912"/>
    </source>
</evidence>
<accession>A0A8K1CRW1</accession>
<comment type="caution">
    <text evidence="6">The sequence shown here is derived from an EMBL/GenBank/DDBJ whole genome shotgun (WGS) entry which is preliminary data.</text>
</comment>
<dbReference type="SUPFAM" id="SSF52799">
    <property type="entry name" value="(Phosphotyrosine protein) phosphatases II"/>
    <property type="match status" value="1"/>
</dbReference>
<dbReference type="InterPro" id="IPR029021">
    <property type="entry name" value="Prot-tyrosine_phosphatase-like"/>
</dbReference>
<organism evidence="6 7">
    <name type="scientific">Pythium oligandrum</name>
    <name type="common">Mycoparasitic fungus</name>
    <dbReference type="NCBI Taxonomy" id="41045"/>
    <lineage>
        <taxon>Eukaryota</taxon>
        <taxon>Sar</taxon>
        <taxon>Stramenopiles</taxon>
        <taxon>Oomycota</taxon>
        <taxon>Peronosporomycetes</taxon>
        <taxon>Pythiales</taxon>
        <taxon>Pythiaceae</taxon>
        <taxon>Pythium</taxon>
    </lineage>
</organism>
<feature type="domain" description="Tyrosine-protein phosphatase" evidence="4">
    <location>
        <begin position="89"/>
        <end position="231"/>
    </location>
</feature>
<dbReference type="SMART" id="SM00195">
    <property type="entry name" value="DSPc"/>
    <property type="match status" value="1"/>
</dbReference>
<feature type="compositionally biased region" description="Polar residues" evidence="3">
    <location>
        <begin position="38"/>
        <end position="50"/>
    </location>
</feature>
<dbReference type="InterPro" id="IPR016130">
    <property type="entry name" value="Tyr_Pase_AS"/>
</dbReference>
<evidence type="ECO:0000256" key="3">
    <source>
        <dbReference type="SAM" id="MobiDB-lite"/>
    </source>
</evidence>
<evidence type="ECO:0000256" key="1">
    <source>
        <dbReference type="ARBA" id="ARBA00022801"/>
    </source>
</evidence>
<dbReference type="EMBL" id="SPLM01000005">
    <property type="protein sequence ID" value="TMW67193.1"/>
    <property type="molecule type" value="Genomic_DNA"/>
</dbReference>
<keyword evidence="2" id="KW-0904">Protein phosphatase</keyword>
<keyword evidence="1" id="KW-0378">Hydrolase</keyword>
<evidence type="ECO:0000259" key="4">
    <source>
        <dbReference type="PROSITE" id="PS50054"/>
    </source>
</evidence>
<protein>
    <submittedName>
        <fullName evidence="6">Uncharacterized protein</fullName>
    </submittedName>
</protein>
<dbReference type="AlphaFoldDB" id="A0A8K1CRW1"/>
<dbReference type="GO" id="GO:0004721">
    <property type="term" value="F:phosphoprotein phosphatase activity"/>
    <property type="evidence" value="ECO:0007669"/>
    <property type="project" value="UniProtKB-KW"/>
</dbReference>
<dbReference type="PANTHER" id="PTHR46381:SF2">
    <property type="entry name" value="MAP KINASE PHOSPHATASE"/>
    <property type="match status" value="1"/>
</dbReference>
<dbReference type="InterPro" id="IPR000340">
    <property type="entry name" value="Dual-sp_phosphatase_cat-dom"/>
</dbReference>
<dbReference type="PANTHER" id="PTHR46381">
    <property type="entry name" value="MKPA PROTEIN"/>
    <property type="match status" value="1"/>
</dbReference>
<dbReference type="OrthoDB" id="165342at2759"/>
<feature type="region of interest" description="Disordered" evidence="3">
    <location>
        <begin position="29"/>
        <end position="54"/>
    </location>
</feature>